<organism evidence="9 10">
    <name type="scientific">Parasphaerochaeta coccoides (strain ATCC BAA-1237 / DSM 17374 / SPN1)</name>
    <name type="common">Sphaerochaeta coccoides</name>
    <dbReference type="NCBI Taxonomy" id="760011"/>
    <lineage>
        <taxon>Bacteria</taxon>
        <taxon>Pseudomonadati</taxon>
        <taxon>Spirochaetota</taxon>
        <taxon>Spirochaetia</taxon>
        <taxon>Spirochaetales</taxon>
        <taxon>Sphaerochaetaceae</taxon>
        <taxon>Parasphaerochaeta</taxon>
    </lineage>
</organism>
<dbReference type="eggNOG" id="COG1825">
    <property type="taxonomic scope" value="Bacteria"/>
</dbReference>
<evidence type="ECO:0000259" key="8">
    <source>
        <dbReference type="Pfam" id="PF14693"/>
    </source>
</evidence>
<dbReference type="CDD" id="cd00495">
    <property type="entry name" value="Ribosomal_L25_TL5_CTC"/>
    <property type="match status" value="1"/>
</dbReference>
<name>F4GIR3_PARC1</name>
<reference evidence="9 10" key="2">
    <citation type="journal article" date="2012" name="Stand. Genomic Sci.">
        <title>Complete genome sequence of the termite hindgut bacterium Spirochaeta coccoides type strain (SPN1(T)), reclassification in the genus Sphaerochaeta as Sphaerochaeta coccoides comb. nov. and emendations of the family Spirochaetaceae and the genus Sphaerochaeta.</title>
        <authorList>
            <person name="Abt B."/>
            <person name="Han C."/>
            <person name="Scheuner C."/>
            <person name="Lu M."/>
            <person name="Lapidus A."/>
            <person name="Nolan M."/>
            <person name="Lucas S."/>
            <person name="Hammon N."/>
            <person name="Deshpande S."/>
            <person name="Cheng J.F."/>
            <person name="Tapia R."/>
            <person name="Goodwin L.A."/>
            <person name="Pitluck S."/>
            <person name="Liolios K."/>
            <person name="Pagani I."/>
            <person name="Ivanova N."/>
            <person name="Mavromatis K."/>
            <person name="Mikhailova N."/>
            <person name="Huntemann M."/>
            <person name="Pati A."/>
            <person name="Chen A."/>
            <person name="Palaniappan K."/>
            <person name="Land M."/>
            <person name="Hauser L."/>
            <person name="Brambilla E.M."/>
            <person name="Rohde M."/>
            <person name="Spring S."/>
            <person name="Gronow S."/>
            <person name="Goker M."/>
            <person name="Woyke T."/>
            <person name="Bristow J."/>
            <person name="Eisen J.A."/>
            <person name="Markowitz V."/>
            <person name="Hugenholtz P."/>
            <person name="Kyrpides N.C."/>
            <person name="Klenk H.P."/>
            <person name="Detter J.C."/>
        </authorList>
    </citation>
    <scope>NUCLEOTIDE SEQUENCE [LARGE SCALE GENOMIC DNA]</scope>
    <source>
        <strain evidence="10">ATCC BAA-1237 / DSM 17374 / SPN1</strain>
    </source>
</reference>
<dbReference type="InterPro" id="IPR029751">
    <property type="entry name" value="Ribosomal_L25_dom"/>
</dbReference>
<evidence type="ECO:0000256" key="3">
    <source>
        <dbReference type="ARBA" id="ARBA00022980"/>
    </source>
</evidence>
<keyword evidence="2 5" id="KW-0694">RNA-binding</keyword>
<dbReference type="NCBIfam" id="TIGR00731">
    <property type="entry name" value="bL25_bact_ctc"/>
    <property type="match status" value="1"/>
</dbReference>
<dbReference type="InterPro" id="IPR020056">
    <property type="entry name" value="Rbsml_bL25/Gln-tRNA_synth_N"/>
</dbReference>
<dbReference type="InterPro" id="IPR011035">
    <property type="entry name" value="Ribosomal_bL25/Gln-tRNA_synth"/>
</dbReference>
<evidence type="ECO:0000256" key="5">
    <source>
        <dbReference type="HAMAP-Rule" id="MF_01334"/>
    </source>
</evidence>
<sequence length="210" mass="23028">MKDTSKTLSAELRTGDFGSSGSRRVVRSGKIPAVIYGKNTPLHITIDAQEFRLKRRYFTETSLLSIVLSKKKHECLVKDVQEDLLNNRIKHVDFYEVTSGQTLHTRVNIELTGNPVGARDGGVLEHILFDIEIESLPANLPEVIRVDVSQLGLNDVLTVGDVVWPVGVKALADAETAVATVKSIREELPGSGEAGSSEPEVIKEKKEKAE</sequence>
<dbReference type="RefSeq" id="WP_013739592.1">
    <property type="nucleotide sequence ID" value="NC_015436.1"/>
</dbReference>
<accession>F4GIR3</accession>
<feature type="domain" description="Large ribosomal subunit protein bL25 beta" evidence="8">
    <location>
        <begin position="103"/>
        <end position="183"/>
    </location>
</feature>
<evidence type="ECO:0000256" key="2">
    <source>
        <dbReference type="ARBA" id="ARBA00022884"/>
    </source>
</evidence>
<keyword evidence="10" id="KW-1185">Reference proteome</keyword>
<dbReference type="GO" id="GO:0008097">
    <property type="term" value="F:5S rRNA binding"/>
    <property type="evidence" value="ECO:0007669"/>
    <property type="project" value="InterPro"/>
</dbReference>
<evidence type="ECO:0000256" key="6">
    <source>
        <dbReference type="SAM" id="MobiDB-lite"/>
    </source>
</evidence>
<keyword evidence="1 5" id="KW-0699">rRNA-binding</keyword>
<evidence type="ECO:0000313" key="10">
    <source>
        <dbReference type="Proteomes" id="UP000007939"/>
    </source>
</evidence>
<reference evidence="10" key="1">
    <citation type="submission" date="2011-04" db="EMBL/GenBank/DDBJ databases">
        <title>The complete genome of Spirochaeta coccoides DSM 17374.</title>
        <authorList>
            <person name="Lucas S."/>
            <person name="Copeland A."/>
            <person name="Lapidus A."/>
            <person name="Bruce D."/>
            <person name="Goodwin L."/>
            <person name="Pitluck S."/>
            <person name="Peters L."/>
            <person name="Kyrpides N."/>
            <person name="Mavromatis K."/>
            <person name="Pagani I."/>
            <person name="Ivanova N."/>
            <person name="Ovchinnikova G."/>
            <person name="Lu M."/>
            <person name="Detter J.C."/>
            <person name="Tapia R."/>
            <person name="Han C."/>
            <person name="Land M."/>
            <person name="Hauser L."/>
            <person name="Markowitz V."/>
            <person name="Cheng J.-F."/>
            <person name="Hugenholtz P."/>
            <person name="Woyke T."/>
            <person name="Wu D."/>
            <person name="Spring S."/>
            <person name="Schroeder M."/>
            <person name="Brambilla E."/>
            <person name="Klenk H.-P."/>
            <person name="Eisen J.A."/>
        </authorList>
    </citation>
    <scope>NUCLEOTIDE SEQUENCE [LARGE SCALE GENOMIC DNA]</scope>
    <source>
        <strain evidence="10">ATCC BAA-1237 / DSM 17374 / SPN1</strain>
    </source>
</reference>
<dbReference type="InterPro" id="IPR020930">
    <property type="entry name" value="Ribosomal_uL5_bac-type"/>
</dbReference>
<feature type="compositionally biased region" description="Basic and acidic residues" evidence="6">
    <location>
        <begin position="200"/>
        <end position="210"/>
    </location>
</feature>
<dbReference type="HAMAP" id="MF_01334">
    <property type="entry name" value="Ribosomal_bL25_CTC"/>
    <property type="match status" value="1"/>
</dbReference>
<feature type="region of interest" description="Disordered" evidence="6">
    <location>
        <begin position="186"/>
        <end position="210"/>
    </location>
</feature>
<comment type="similarity">
    <text evidence="5">Belongs to the bacterial ribosomal protein bL25 family. CTC subfamily.</text>
</comment>
<dbReference type="HOGENOM" id="CLU_075939_2_1_12"/>
<feature type="domain" description="Large ribosomal subunit protein bL25 L25" evidence="7">
    <location>
        <begin position="8"/>
        <end position="94"/>
    </location>
</feature>
<proteinExistence type="inferred from homology"/>
<dbReference type="Pfam" id="PF14693">
    <property type="entry name" value="Ribosomal_TL5_C"/>
    <property type="match status" value="1"/>
</dbReference>
<dbReference type="GO" id="GO:0022625">
    <property type="term" value="C:cytosolic large ribosomal subunit"/>
    <property type="evidence" value="ECO:0007669"/>
    <property type="project" value="TreeGrafter"/>
</dbReference>
<dbReference type="PANTHER" id="PTHR33284">
    <property type="entry name" value="RIBOSOMAL PROTEIN L25/GLN-TRNA SYNTHETASE, ANTI-CODON-BINDING DOMAIN-CONTAINING PROTEIN"/>
    <property type="match status" value="1"/>
</dbReference>
<dbReference type="Gene3D" id="2.40.240.10">
    <property type="entry name" value="Ribosomal Protein L25, Chain P"/>
    <property type="match status" value="1"/>
</dbReference>
<dbReference type="Proteomes" id="UP000007939">
    <property type="component" value="Chromosome"/>
</dbReference>
<dbReference type="Gene3D" id="2.170.120.20">
    <property type="entry name" value="Ribosomal protein L25, beta domain"/>
    <property type="match status" value="1"/>
</dbReference>
<dbReference type="Pfam" id="PF01386">
    <property type="entry name" value="Ribosomal_L25p"/>
    <property type="match status" value="1"/>
</dbReference>
<keyword evidence="4 5" id="KW-0687">Ribonucleoprotein</keyword>
<dbReference type="PANTHER" id="PTHR33284:SF1">
    <property type="entry name" value="RIBOSOMAL PROTEIN L25_GLN-TRNA SYNTHETASE, ANTI-CODON-BINDING DOMAIN-CONTAINING PROTEIN"/>
    <property type="match status" value="1"/>
</dbReference>
<comment type="subunit">
    <text evidence="5">Part of the 50S ribosomal subunit; part of the 5S rRNA/L5/L18/L25 subcomplex. Contacts the 5S rRNA. Binds to the 5S rRNA independently of L5 and L18.</text>
</comment>
<protein>
    <recommendedName>
        <fullName evidence="5">Large ribosomal subunit protein bL25</fullName>
    </recommendedName>
    <alternativeName>
        <fullName evidence="5">General stress protein CTC</fullName>
    </alternativeName>
</protein>
<dbReference type="KEGG" id="scc:Spico_0973"/>
<evidence type="ECO:0000259" key="7">
    <source>
        <dbReference type="Pfam" id="PF01386"/>
    </source>
</evidence>
<evidence type="ECO:0000256" key="4">
    <source>
        <dbReference type="ARBA" id="ARBA00023274"/>
    </source>
</evidence>
<gene>
    <name evidence="5" type="primary">rplY</name>
    <name evidence="5" type="synonym">ctc</name>
    <name evidence="9" type="ordered locus">Spico_0973</name>
</gene>
<dbReference type="EMBL" id="CP002659">
    <property type="protein sequence ID" value="AEC02197.1"/>
    <property type="molecule type" value="Genomic_DNA"/>
</dbReference>
<dbReference type="SUPFAM" id="SSF50715">
    <property type="entry name" value="Ribosomal protein L25-like"/>
    <property type="match status" value="1"/>
</dbReference>
<comment type="function">
    <text evidence="5">This is one of the proteins that binds to the 5S RNA in the ribosome where it forms part of the central protuberance.</text>
</comment>
<dbReference type="GO" id="GO:0003735">
    <property type="term" value="F:structural constituent of ribosome"/>
    <property type="evidence" value="ECO:0007669"/>
    <property type="project" value="InterPro"/>
</dbReference>
<dbReference type="AlphaFoldDB" id="F4GIR3"/>
<dbReference type="InterPro" id="IPR020057">
    <property type="entry name" value="Ribosomal_bL25_b-dom"/>
</dbReference>
<dbReference type="STRING" id="760011.Spico_0973"/>
<dbReference type="InterPro" id="IPR001021">
    <property type="entry name" value="Ribosomal_bL25_long"/>
</dbReference>
<evidence type="ECO:0000313" key="9">
    <source>
        <dbReference type="EMBL" id="AEC02197.1"/>
    </source>
</evidence>
<evidence type="ECO:0000256" key="1">
    <source>
        <dbReference type="ARBA" id="ARBA00022730"/>
    </source>
</evidence>
<dbReference type="GO" id="GO:0006412">
    <property type="term" value="P:translation"/>
    <property type="evidence" value="ECO:0007669"/>
    <property type="project" value="UniProtKB-UniRule"/>
</dbReference>
<dbReference type="InterPro" id="IPR037121">
    <property type="entry name" value="Ribosomal_bL25_C"/>
</dbReference>
<keyword evidence="3 5" id="KW-0689">Ribosomal protein</keyword>